<dbReference type="EMBL" id="JAUTXU010000175">
    <property type="protein sequence ID" value="KAK3701339.1"/>
    <property type="molecule type" value="Genomic_DNA"/>
</dbReference>
<accession>A0ACC3MQE9</accession>
<comment type="caution">
    <text evidence="1">The sequence shown here is derived from an EMBL/GenBank/DDBJ whole genome shotgun (WGS) entry which is preliminary data.</text>
</comment>
<sequence>MAHNETAQNQEPPKETAPSEETAPSLLLTHDMTRLIINDLLASSKQRLTGRELVIALELASHKKIQRMSAYDFTVNEAVREFIEHLRKDVDAELGEEVAAKIEVYANLLSEIVVDALSA</sequence>
<reference evidence="1" key="1">
    <citation type="submission" date="2023-07" db="EMBL/GenBank/DDBJ databases">
        <title>Black Yeasts Isolated from many extreme environments.</title>
        <authorList>
            <person name="Coleine C."/>
            <person name="Stajich J.E."/>
            <person name="Selbmann L."/>
        </authorList>
    </citation>
    <scope>NUCLEOTIDE SEQUENCE</scope>
    <source>
        <strain evidence="1">CCFEE 5714</strain>
    </source>
</reference>
<protein>
    <submittedName>
        <fullName evidence="1">Uncharacterized protein</fullName>
    </submittedName>
</protein>
<proteinExistence type="predicted"/>
<evidence type="ECO:0000313" key="1">
    <source>
        <dbReference type="EMBL" id="KAK3701339.1"/>
    </source>
</evidence>
<keyword evidence="2" id="KW-1185">Reference proteome</keyword>
<name>A0ACC3MQE9_9PEZI</name>
<organism evidence="1 2">
    <name type="scientific">Vermiconidia calcicola</name>
    <dbReference type="NCBI Taxonomy" id="1690605"/>
    <lineage>
        <taxon>Eukaryota</taxon>
        <taxon>Fungi</taxon>
        <taxon>Dikarya</taxon>
        <taxon>Ascomycota</taxon>
        <taxon>Pezizomycotina</taxon>
        <taxon>Dothideomycetes</taxon>
        <taxon>Dothideomycetidae</taxon>
        <taxon>Mycosphaerellales</taxon>
        <taxon>Extremaceae</taxon>
        <taxon>Vermiconidia</taxon>
    </lineage>
</organism>
<evidence type="ECO:0000313" key="2">
    <source>
        <dbReference type="Proteomes" id="UP001281147"/>
    </source>
</evidence>
<gene>
    <name evidence="1" type="ORF">LTR37_015561</name>
</gene>
<dbReference type="Proteomes" id="UP001281147">
    <property type="component" value="Unassembled WGS sequence"/>
</dbReference>